<reference evidence="1" key="1">
    <citation type="submission" date="2023-03" db="EMBL/GenBank/DDBJ databases">
        <authorList>
            <person name="Steffen K."/>
            <person name="Cardenas P."/>
        </authorList>
    </citation>
    <scope>NUCLEOTIDE SEQUENCE</scope>
</reference>
<dbReference type="Gene3D" id="3.30.1120.10">
    <property type="match status" value="1"/>
</dbReference>
<dbReference type="Proteomes" id="UP001174909">
    <property type="component" value="Unassembled WGS sequence"/>
</dbReference>
<evidence type="ECO:0000313" key="1">
    <source>
        <dbReference type="EMBL" id="CAI8046457.1"/>
    </source>
</evidence>
<evidence type="ECO:0000313" key="2">
    <source>
        <dbReference type="Proteomes" id="UP001174909"/>
    </source>
</evidence>
<dbReference type="AlphaFoldDB" id="A0AA35TEH1"/>
<dbReference type="EMBL" id="CASHTH010003565">
    <property type="protein sequence ID" value="CAI8046457.1"/>
    <property type="molecule type" value="Genomic_DNA"/>
</dbReference>
<protein>
    <submittedName>
        <fullName evidence="1">Uncharacterized protein</fullName>
    </submittedName>
</protein>
<keyword evidence="2" id="KW-1185">Reference proteome</keyword>
<sequence>MTQRWRLINGVELYDIEVDPEQRNDIATEHPEVVEELRGHYEAWWELVSPRFGEDPPIVLGTENEKESVLTTHDWHGEQHAWNQGQVRQGLVCNGYWAIEIAEEGEYAFELRRWPKEEDKPLTAGIPGEIIDWYHGGKALNLRTARLRVGDQEATQSIDPEAEGVTFTFRLTAGEMQLRTFLTDDAGESIGAYYVYVTKVA</sequence>
<accession>A0AA35TEH1</accession>
<dbReference type="SUPFAM" id="SSF53649">
    <property type="entry name" value="Alkaline phosphatase-like"/>
    <property type="match status" value="1"/>
</dbReference>
<gene>
    <name evidence="1" type="ORF">GBAR_LOCUS25699</name>
</gene>
<proteinExistence type="predicted"/>
<organism evidence="1 2">
    <name type="scientific">Geodia barretti</name>
    <name type="common">Barrett's horny sponge</name>
    <dbReference type="NCBI Taxonomy" id="519541"/>
    <lineage>
        <taxon>Eukaryota</taxon>
        <taxon>Metazoa</taxon>
        <taxon>Porifera</taxon>
        <taxon>Demospongiae</taxon>
        <taxon>Heteroscleromorpha</taxon>
        <taxon>Tetractinellida</taxon>
        <taxon>Astrophorina</taxon>
        <taxon>Geodiidae</taxon>
        <taxon>Geodia</taxon>
    </lineage>
</organism>
<dbReference type="InterPro" id="IPR017850">
    <property type="entry name" value="Alkaline_phosphatase_core_sf"/>
</dbReference>
<name>A0AA35TEH1_GEOBA</name>
<comment type="caution">
    <text evidence="1">The sequence shown here is derived from an EMBL/GenBank/DDBJ whole genome shotgun (WGS) entry which is preliminary data.</text>
</comment>